<dbReference type="PANTHER" id="PTHR41521:SF4">
    <property type="entry name" value="BLR0684 PROTEIN"/>
    <property type="match status" value="1"/>
</dbReference>
<organism evidence="2 3">
    <name type="scientific">Marinospirillum alkaliphilum DSM 21637</name>
    <dbReference type="NCBI Taxonomy" id="1122209"/>
    <lineage>
        <taxon>Bacteria</taxon>
        <taxon>Pseudomonadati</taxon>
        <taxon>Pseudomonadota</taxon>
        <taxon>Gammaproteobacteria</taxon>
        <taxon>Oceanospirillales</taxon>
        <taxon>Oceanospirillaceae</taxon>
        <taxon>Marinospirillum</taxon>
    </lineage>
</organism>
<proteinExistence type="predicted"/>
<dbReference type="Gene3D" id="3.30.70.100">
    <property type="match status" value="1"/>
</dbReference>
<dbReference type="Proteomes" id="UP000182350">
    <property type="component" value="Unassembled WGS sequence"/>
</dbReference>
<name>A0A1K1X4X4_9GAMM</name>
<dbReference type="PANTHER" id="PTHR41521">
    <property type="match status" value="1"/>
</dbReference>
<dbReference type="STRING" id="1122209.SAMN02745752_01720"/>
<dbReference type="AlphaFoldDB" id="A0A1K1X4X4"/>
<sequence>MPHAYIVGQIRIKDADRWADYCSQVPATLEPWHAELMFRGTKDTTFAGETPYTNIVVIRFPDITTAKAWHDSEAYQALVPLRESAADVLLSGFEDTTIPSAAILEGIARGEQNVLEGQTYCQSEAREKMSKWLK</sequence>
<dbReference type="RefSeq" id="WP_072325955.1">
    <property type="nucleotide sequence ID" value="NZ_FPJW01000005.1"/>
</dbReference>
<dbReference type="OrthoDB" id="9806380at2"/>
<dbReference type="InterPro" id="IPR011008">
    <property type="entry name" value="Dimeric_a/b-barrel"/>
</dbReference>
<evidence type="ECO:0000313" key="3">
    <source>
        <dbReference type="Proteomes" id="UP000182350"/>
    </source>
</evidence>
<protein>
    <submittedName>
        <fullName evidence="2">Uncharacterized conserved protein, DUF1330 family</fullName>
    </submittedName>
</protein>
<gene>
    <name evidence="2" type="ORF">SAMN02745752_01720</name>
</gene>
<accession>A0A1K1X4X4</accession>
<reference evidence="2 3" key="1">
    <citation type="submission" date="2016-11" db="EMBL/GenBank/DDBJ databases">
        <authorList>
            <person name="Jaros S."/>
            <person name="Januszkiewicz K."/>
            <person name="Wedrychowicz H."/>
        </authorList>
    </citation>
    <scope>NUCLEOTIDE SEQUENCE [LARGE SCALE GENOMIC DNA]</scope>
    <source>
        <strain evidence="2 3">DSM 21637</strain>
    </source>
</reference>
<dbReference type="Pfam" id="PF07045">
    <property type="entry name" value="DUF1330"/>
    <property type="match status" value="1"/>
</dbReference>
<evidence type="ECO:0000313" key="2">
    <source>
        <dbReference type="EMBL" id="SFX44745.1"/>
    </source>
</evidence>
<feature type="domain" description="DUF1330" evidence="1">
    <location>
        <begin position="4"/>
        <end position="88"/>
    </location>
</feature>
<dbReference type="SUPFAM" id="SSF54909">
    <property type="entry name" value="Dimeric alpha+beta barrel"/>
    <property type="match status" value="1"/>
</dbReference>
<evidence type="ECO:0000259" key="1">
    <source>
        <dbReference type="Pfam" id="PF07045"/>
    </source>
</evidence>
<dbReference type="EMBL" id="FPJW01000005">
    <property type="protein sequence ID" value="SFX44745.1"/>
    <property type="molecule type" value="Genomic_DNA"/>
</dbReference>
<dbReference type="InterPro" id="IPR010753">
    <property type="entry name" value="DUF1330"/>
</dbReference>
<keyword evidence="3" id="KW-1185">Reference proteome</keyword>